<dbReference type="InterPro" id="IPR023214">
    <property type="entry name" value="HAD_sf"/>
</dbReference>
<dbReference type="GO" id="GO:0016787">
    <property type="term" value="F:hydrolase activity"/>
    <property type="evidence" value="ECO:0007669"/>
    <property type="project" value="UniProtKB-KW"/>
</dbReference>
<proteinExistence type="predicted"/>
<dbReference type="SUPFAM" id="SSF56784">
    <property type="entry name" value="HAD-like"/>
    <property type="match status" value="1"/>
</dbReference>
<dbReference type="AlphaFoldDB" id="A0A2W5NT49"/>
<gene>
    <name evidence="1" type="ORF">DI555_05790</name>
</gene>
<dbReference type="InterPro" id="IPR036412">
    <property type="entry name" value="HAD-like_sf"/>
</dbReference>
<sequence length="308" mass="34232">MNAEPLASWRDGKIKSAIVRFVERITAPGGPDFLPPADRVATFDNDGTLWCERPLQAQLYFAHDRLEKLAAADPSLRERESFRACLDVDVPAIKRLGKQGIFEAIAAAHAGITQDAFDTLARDWINSAQNPKLGRRFRDLAYGPQLELLAYLRAHDFRIFVVSAGGTDLMRSFSEEVYGIPRANIIGSYMKTRVEQCDGVTQLIKLAELGCFNDREAKPQSIDVMVGRRPILAFGNSDGDLAMLRYTVSGEGPRLALLLHHDDAEREFAYDRDFVVSPLAEALDRAAELGIHVVSMKHDWSGVFADPT</sequence>
<accession>A0A2W5NT49</accession>
<name>A0A2W5NT49_9SPHN</name>
<comment type="caution">
    <text evidence="1">The sequence shown here is derived from an EMBL/GenBank/DDBJ whole genome shotgun (WGS) entry which is preliminary data.</text>
</comment>
<dbReference type="Gene3D" id="3.40.50.1000">
    <property type="entry name" value="HAD superfamily/HAD-like"/>
    <property type="match status" value="1"/>
</dbReference>
<protein>
    <submittedName>
        <fullName evidence="1">Haloacid dehalogenase-like hydrolase</fullName>
    </submittedName>
</protein>
<reference evidence="1 2" key="1">
    <citation type="submission" date="2017-08" db="EMBL/GenBank/DDBJ databases">
        <title>Infants hospitalized years apart are colonized by the same room-sourced microbial strains.</title>
        <authorList>
            <person name="Brooks B."/>
            <person name="Olm M.R."/>
            <person name="Firek B.A."/>
            <person name="Baker R."/>
            <person name="Thomas B.C."/>
            <person name="Morowitz M.J."/>
            <person name="Banfield J.F."/>
        </authorList>
    </citation>
    <scope>NUCLEOTIDE SEQUENCE [LARGE SCALE GENOMIC DNA]</scope>
    <source>
        <strain evidence="1">S2_005_002_R2_33</strain>
    </source>
</reference>
<evidence type="ECO:0000313" key="1">
    <source>
        <dbReference type="EMBL" id="PZQ56144.1"/>
    </source>
</evidence>
<organism evidence="1 2">
    <name type="scientific">Novosphingobium pentaromativorans</name>
    <dbReference type="NCBI Taxonomy" id="205844"/>
    <lineage>
        <taxon>Bacteria</taxon>
        <taxon>Pseudomonadati</taxon>
        <taxon>Pseudomonadota</taxon>
        <taxon>Alphaproteobacteria</taxon>
        <taxon>Sphingomonadales</taxon>
        <taxon>Sphingomonadaceae</taxon>
        <taxon>Novosphingobium</taxon>
    </lineage>
</organism>
<evidence type="ECO:0000313" key="2">
    <source>
        <dbReference type="Proteomes" id="UP000249082"/>
    </source>
</evidence>
<keyword evidence="1" id="KW-0378">Hydrolase</keyword>
<dbReference type="Pfam" id="PF12710">
    <property type="entry name" value="HAD"/>
    <property type="match status" value="1"/>
</dbReference>
<dbReference type="EMBL" id="QFPX01000004">
    <property type="protein sequence ID" value="PZQ56144.1"/>
    <property type="molecule type" value="Genomic_DNA"/>
</dbReference>
<dbReference type="Proteomes" id="UP000249082">
    <property type="component" value="Unassembled WGS sequence"/>
</dbReference>